<dbReference type="FunFam" id="1.10.730.10:FF:000002">
    <property type="entry name" value="Leucine--tRNA ligase"/>
    <property type="match status" value="1"/>
</dbReference>
<dbReference type="InterPro" id="IPR009008">
    <property type="entry name" value="Val/Leu/Ile-tRNA-synth_edit"/>
</dbReference>
<evidence type="ECO:0000256" key="7">
    <source>
        <dbReference type="ARBA" id="ARBA00023146"/>
    </source>
</evidence>
<dbReference type="Pfam" id="PF09334">
    <property type="entry name" value="tRNA-synt_1g"/>
    <property type="match status" value="1"/>
</dbReference>
<keyword evidence="5 9" id="KW-0067">ATP-binding</keyword>
<keyword evidence="4 9" id="KW-0547">Nucleotide-binding</keyword>
<dbReference type="GO" id="GO:0005524">
    <property type="term" value="F:ATP binding"/>
    <property type="evidence" value="ECO:0007669"/>
    <property type="project" value="UniProtKB-UniRule"/>
</dbReference>
<dbReference type="CDD" id="cd07958">
    <property type="entry name" value="Anticodon_Ia_Leu_BEm"/>
    <property type="match status" value="1"/>
</dbReference>
<gene>
    <name evidence="9 15" type="primary">leuS</name>
    <name evidence="15" type="ORF">PP769_06025</name>
</gene>
<feature type="short sequence motif" description="'KMSKS' region" evidence="9">
    <location>
        <begin position="629"/>
        <end position="633"/>
    </location>
</feature>
<evidence type="ECO:0000256" key="4">
    <source>
        <dbReference type="ARBA" id="ARBA00022741"/>
    </source>
</evidence>
<evidence type="ECO:0000256" key="9">
    <source>
        <dbReference type="HAMAP-Rule" id="MF_00049"/>
    </source>
</evidence>
<dbReference type="GO" id="GO:0006429">
    <property type="term" value="P:leucyl-tRNA aminoacylation"/>
    <property type="evidence" value="ECO:0007669"/>
    <property type="project" value="UniProtKB-UniRule"/>
</dbReference>
<dbReference type="PANTHER" id="PTHR43740:SF2">
    <property type="entry name" value="LEUCINE--TRNA LIGASE, MITOCHONDRIAL"/>
    <property type="match status" value="1"/>
</dbReference>
<evidence type="ECO:0000256" key="3">
    <source>
        <dbReference type="ARBA" id="ARBA00022598"/>
    </source>
</evidence>
<evidence type="ECO:0000259" key="12">
    <source>
        <dbReference type="Pfam" id="PF08264"/>
    </source>
</evidence>
<evidence type="ECO:0000256" key="2">
    <source>
        <dbReference type="ARBA" id="ARBA00022490"/>
    </source>
</evidence>
<dbReference type="Gene3D" id="1.10.730.10">
    <property type="entry name" value="Isoleucyl-tRNA Synthetase, Domain 1"/>
    <property type="match status" value="1"/>
</dbReference>
<comment type="subcellular location">
    <subcellularLocation>
        <location evidence="9">Cytoplasm</location>
    </subcellularLocation>
</comment>
<dbReference type="Proteomes" id="UP001302719">
    <property type="component" value="Chromosome"/>
</dbReference>
<dbReference type="PROSITE" id="PS00178">
    <property type="entry name" value="AA_TRNA_LIGASE_I"/>
    <property type="match status" value="1"/>
</dbReference>
<dbReference type="Pfam" id="PF08264">
    <property type="entry name" value="Anticodon_1"/>
    <property type="match status" value="1"/>
</dbReference>
<dbReference type="InterPro" id="IPR002302">
    <property type="entry name" value="Leu-tRNA-ligase"/>
</dbReference>
<keyword evidence="6 9" id="KW-0648">Protein biosynthesis</keyword>
<feature type="domain" description="Methionyl/Leucyl tRNA synthetase" evidence="13">
    <location>
        <begin position="41"/>
        <end position="194"/>
    </location>
</feature>
<comment type="catalytic activity">
    <reaction evidence="8 9">
        <text>tRNA(Leu) + L-leucine + ATP = L-leucyl-tRNA(Leu) + AMP + diphosphate</text>
        <dbReference type="Rhea" id="RHEA:11688"/>
        <dbReference type="Rhea" id="RHEA-COMP:9613"/>
        <dbReference type="Rhea" id="RHEA-COMP:9622"/>
        <dbReference type="ChEBI" id="CHEBI:30616"/>
        <dbReference type="ChEBI" id="CHEBI:33019"/>
        <dbReference type="ChEBI" id="CHEBI:57427"/>
        <dbReference type="ChEBI" id="CHEBI:78442"/>
        <dbReference type="ChEBI" id="CHEBI:78494"/>
        <dbReference type="ChEBI" id="CHEBI:456215"/>
        <dbReference type="EC" id="6.1.1.4"/>
    </reaction>
</comment>
<dbReference type="Pfam" id="PF13603">
    <property type="entry name" value="tRNA-synt_1_2"/>
    <property type="match status" value="1"/>
</dbReference>
<dbReference type="EMBL" id="CP116967">
    <property type="protein sequence ID" value="WNM59321.1"/>
    <property type="molecule type" value="Genomic_DNA"/>
</dbReference>
<feature type="domain" description="Methionyl/Valyl/Leucyl/Isoleucyl-tRNA synthetase anticodon-binding" evidence="12">
    <location>
        <begin position="715"/>
        <end position="840"/>
    </location>
</feature>
<dbReference type="Gene3D" id="3.40.50.620">
    <property type="entry name" value="HUPs"/>
    <property type="match status" value="2"/>
</dbReference>
<feature type="domain" description="Aminoacyl-tRNA synthetase class Ia" evidence="11">
    <location>
        <begin position="433"/>
        <end position="589"/>
    </location>
</feature>
<dbReference type="InterPro" id="IPR014729">
    <property type="entry name" value="Rossmann-like_a/b/a_fold"/>
</dbReference>
<dbReference type="AlphaFoldDB" id="A0AA96GKN7"/>
<dbReference type="KEGG" id="nall:PP769_06025"/>
<keyword evidence="16" id="KW-1185">Reference proteome</keyword>
<evidence type="ECO:0000256" key="1">
    <source>
        <dbReference type="ARBA" id="ARBA00005594"/>
    </source>
</evidence>
<protein>
    <recommendedName>
        <fullName evidence="9">Leucine--tRNA ligase</fullName>
        <ecNumber evidence="9">6.1.1.4</ecNumber>
    </recommendedName>
    <alternativeName>
        <fullName evidence="9">Leucyl-tRNA synthetase</fullName>
        <shortName evidence="9">LeuRS</shortName>
    </alternativeName>
</protein>
<evidence type="ECO:0000313" key="15">
    <source>
        <dbReference type="EMBL" id="WNM59321.1"/>
    </source>
</evidence>
<dbReference type="SUPFAM" id="SSF50677">
    <property type="entry name" value="ValRS/IleRS/LeuRS editing domain"/>
    <property type="match status" value="1"/>
</dbReference>
<reference evidence="15 16" key="1">
    <citation type="submission" date="2023-01" db="EMBL/GenBank/DDBJ databases">
        <title>Cultivation and genomic characterization of new, ubiquitous marine nitrite-oxidizing bacteria from the Nitrospirales.</title>
        <authorList>
            <person name="Mueller A.J."/>
            <person name="Daebeler A."/>
            <person name="Herbold C.W."/>
            <person name="Kirkegaard R.H."/>
            <person name="Daims H."/>
        </authorList>
    </citation>
    <scope>NUCLEOTIDE SEQUENCE [LARGE SCALE GENOMIC DNA]</scope>
    <source>
        <strain evidence="15 16">VA</strain>
    </source>
</reference>
<evidence type="ECO:0000259" key="14">
    <source>
        <dbReference type="Pfam" id="PF13603"/>
    </source>
</evidence>
<dbReference type="Pfam" id="PF00133">
    <property type="entry name" value="tRNA-synt_1"/>
    <property type="match status" value="2"/>
</dbReference>
<dbReference type="FunFam" id="3.40.50.620:FF:000003">
    <property type="entry name" value="Leucine--tRNA ligase"/>
    <property type="match status" value="1"/>
</dbReference>
<dbReference type="CDD" id="cd00812">
    <property type="entry name" value="LeuRS_core"/>
    <property type="match status" value="1"/>
</dbReference>
<dbReference type="PANTHER" id="PTHR43740">
    <property type="entry name" value="LEUCYL-TRNA SYNTHETASE"/>
    <property type="match status" value="1"/>
</dbReference>
<dbReference type="NCBIfam" id="TIGR00396">
    <property type="entry name" value="leuS_bact"/>
    <property type="match status" value="1"/>
</dbReference>
<evidence type="ECO:0000259" key="11">
    <source>
        <dbReference type="Pfam" id="PF00133"/>
    </source>
</evidence>
<feature type="short sequence motif" description="'HIGH' region" evidence="9">
    <location>
        <begin position="42"/>
        <end position="52"/>
    </location>
</feature>
<keyword evidence="7 9" id="KW-0030">Aminoacyl-tRNA synthetase</keyword>
<feature type="domain" description="Leucyl-tRNA synthetase editing" evidence="14">
    <location>
        <begin position="227"/>
        <end position="419"/>
    </location>
</feature>
<evidence type="ECO:0000259" key="13">
    <source>
        <dbReference type="Pfam" id="PF09334"/>
    </source>
</evidence>
<evidence type="ECO:0000256" key="6">
    <source>
        <dbReference type="ARBA" id="ARBA00022917"/>
    </source>
</evidence>
<dbReference type="RefSeq" id="WP_312646043.1">
    <property type="nucleotide sequence ID" value="NZ_CP116967.1"/>
</dbReference>
<dbReference type="InterPro" id="IPR001412">
    <property type="entry name" value="aa-tRNA-synth_I_CS"/>
</dbReference>
<dbReference type="EC" id="6.1.1.4" evidence="9"/>
<proteinExistence type="inferred from homology"/>
<dbReference type="InterPro" id="IPR013155">
    <property type="entry name" value="M/V/L/I-tRNA-synth_anticd-bd"/>
</dbReference>
<dbReference type="GO" id="GO:0005829">
    <property type="term" value="C:cytosol"/>
    <property type="evidence" value="ECO:0007669"/>
    <property type="project" value="TreeGrafter"/>
</dbReference>
<dbReference type="SUPFAM" id="SSF47323">
    <property type="entry name" value="Anticodon-binding domain of a subclass of class I aminoacyl-tRNA synthetases"/>
    <property type="match status" value="1"/>
</dbReference>
<feature type="domain" description="Aminoacyl-tRNA synthetase class Ia" evidence="11">
    <location>
        <begin position="623"/>
        <end position="669"/>
    </location>
</feature>
<evidence type="ECO:0000313" key="16">
    <source>
        <dbReference type="Proteomes" id="UP001302719"/>
    </source>
</evidence>
<organism evidence="15 16">
    <name type="scientific">Candidatus Nitrospira allomarina</name>
    <dbReference type="NCBI Taxonomy" id="3020900"/>
    <lineage>
        <taxon>Bacteria</taxon>
        <taxon>Pseudomonadati</taxon>
        <taxon>Nitrospirota</taxon>
        <taxon>Nitrospiria</taxon>
        <taxon>Nitrospirales</taxon>
        <taxon>Nitrospiraceae</taxon>
        <taxon>Nitrospira</taxon>
    </lineage>
</organism>
<dbReference type="SUPFAM" id="SSF52374">
    <property type="entry name" value="Nucleotidylyl transferase"/>
    <property type="match status" value="1"/>
</dbReference>
<dbReference type="InterPro" id="IPR002300">
    <property type="entry name" value="aa-tRNA-synth_Ia"/>
</dbReference>
<dbReference type="GO" id="GO:0004823">
    <property type="term" value="F:leucine-tRNA ligase activity"/>
    <property type="evidence" value="ECO:0007669"/>
    <property type="project" value="UniProtKB-UniRule"/>
</dbReference>
<dbReference type="InterPro" id="IPR025709">
    <property type="entry name" value="Leu_tRNA-synth_edit"/>
</dbReference>
<evidence type="ECO:0000256" key="5">
    <source>
        <dbReference type="ARBA" id="ARBA00022840"/>
    </source>
</evidence>
<name>A0AA96GKN7_9BACT</name>
<dbReference type="GO" id="GO:0002161">
    <property type="term" value="F:aminoacyl-tRNA deacylase activity"/>
    <property type="evidence" value="ECO:0007669"/>
    <property type="project" value="InterPro"/>
</dbReference>
<feature type="binding site" evidence="9">
    <location>
        <position position="632"/>
    </location>
    <ligand>
        <name>ATP</name>
        <dbReference type="ChEBI" id="CHEBI:30616"/>
    </ligand>
</feature>
<evidence type="ECO:0000256" key="8">
    <source>
        <dbReference type="ARBA" id="ARBA00047469"/>
    </source>
</evidence>
<comment type="similarity">
    <text evidence="1 9 10">Belongs to the class-I aminoacyl-tRNA synthetase family.</text>
</comment>
<keyword evidence="2 9" id="KW-0963">Cytoplasm</keyword>
<dbReference type="PRINTS" id="PR00985">
    <property type="entry name" value="TRNASYNTHLEU"/>
</dbReference>
<dbReference type="InterPro" id="IPR015413">
    <property type="entry name" value="Methionyl/Leucyl_tRNA_Synth"/>
</dbReference>
<accession>A0AA96GKN7</accession>
<keyword evidence="3 9" id="KW-0436">Ligase</keyword>
<dbReference type="FunFam" id="3.40.50.620:FF:000056">
    <property type="entry name" value="Leucine--tRNA ligase"/>
    <property type="match status" value="1"/>
</dbReference>
<dbReference type="HAMAP" id="MF_00049_B">
    <property type="entry name" value="Leu_tRNA_synth_B"/>
    <property type="match status" value="1"/>
</dbReference>
<dbReference type="InterPro" id="IPR009080">
    <property type="entry name" value="tRNAsynth_Ia_anticodon-bd"/>
</dbReference>
<sequence>MAHTYDHQAVEAKWQAYWAQSGTFQVQEDSDKPKYYCLEMFPYPSGRIHMGHVRVYAIGDVVARYKTMRGYNVLHPMGWDAFGLPAENAAIEKGVHPNVWTQENVAYMKGQLQRMGLSYDWDREVNTSQPDYYRWNQWIFVKMVERGLAYRKRSAVNWCLSCETVLANEQVLEKEGKDGGVCWRCESVVIQKELEQWFFRITSYAQELLDGCERLGTWPARVLAMQRHWIGRSEGVELDFPLAETVAGLQAIRVFTTRPDTIHGATFMSLAPESPLVEQLIAGRPEAAGVRAFVTRVSRVDKATRTAADREKEGVFTGAYAINPFTKERIPIWVANFVLYEYGTGAIMAVPAHDQRDFEFAKTYRIPARLVIQDPEGRLSSEALESAYEEQDAAGLLVNSGNFSGMSVSQAKQAIGEYVETQEWGKRSINFRLRDWGISRQRYWGTPIPMLYCDRCGIVPVPEGDLPVLLPDDVPFTGKGGSPLKESPSFSQATCPMCGGPARRETDTMDTFVDSSWYFLRYCSPKDVTQAVNPQAAQHWMAVDQYVGGIEHAVLHLLYARFFTKVLRDLGLTMADEPFIHLLTQGMVTKETYWCEEHRWMLPTEIKKMGEQRVCIHCGRSIVTGRTEKMSKSKKNIASPEDLCDRYGADTARMFSLFAAPPEKDLEWSDTGVEGCYRFLNRVWRLVQDLLPVLNGVASNQGSRESVLLPQLQRATHQTIKKVTEDFERGFQFNTAIAALMEFVNELYKFWKEFPGEALTAGERAEWRTTLETLVVLLAPFAPHVTEELWELLGKRPGMSRQAWPDFDPVLVASAEWTIPLQVNGKLRSKIVVPAGSTKEQIIAGAQADPKLVEWLQGKVARKIIYVEQKLVNFVI</sequence>
<evidence type="ECO:0000256" key="10">
    <source>
        <dbReference type="RuleBase" id="RU363035"/>
    </source>
</evidence>